<reference evidence="6 7" key="1">
    <citation type="submission" date="2020-07" db="EMBL/GenBank/DDBJ databases">
        <title>Genomic Encyclopedia of Type Strains, Phase IV (KMG-V): Genome sequencing to study the core and pangenomes of soil and plant-associated prokaryotes.</title>
        <authorList>
            <person name="Whitman W."/>
        </authorList>
    </citation>
    <scope>NUCLEOTIDE SEQUENCE [LARGE SCALE GENOMIC DNA]</scope>
    <source>
        <strain evidence="6 7">SAS40</strain>
    </source>
</reference>
<dbReference type="AlphaFoldDB" id="A0A7Y9IVD3"/>
<dbReference type="CDD" id="cd08417">
    <property type="entry name" value="PBP2_Nitroaromatics_like"/>
    <property type="match status" value="1"/>
</dbReference>
<name>A0A7Y9IVD3_9BURK</name>
<comment type="caution">
    <text evidence="6">The sequence shown here is derived from an EMBL/GenBank/DDBJ whole genome shotgun (WGS) entry which is preliminary data.</text>
</comment>
<accession>A0A7Y9IVD3</accession>
<evidence type="ECO:0000256" key="1">
    <source>
        <dbReference type="ARBA" id="ARBA00009437"/>
    </source>
</evidence>
<dbReference type="GO" id="GO:0003700">
    <property type="term" value="F:DNA-binding transcription factor activity"/>
    <property type="evidence" value="ECO:0007669"/>
    <property type="project" value="InterPro"/>
</dbReference>
<evidence type="ECO:0000259" key="5">
    <source>
        <dbReference type="PROSITE" id="PS50931"/>
    </source>
</evidence>
<dbReference type="InterPro" id="IPR036388">
    <property type="entry name" value="WH-like_DNA-bd_sf"/>
</dbReference>
<dbReference type="InterPro" id="IPR037402">
    <property type="entry name" value="YidZ_PBP2"/>
</dbReference>
<dbReference type="PROSITE" id="PS50931">
    <property type="entry name" value="HTH_LYSR"/>
    <property type="match status" value="1"/>
</dbReference>
<keyword evidence="3 6" id="KW-0238">DNA-binding</keyword>
<keyword evidence="4" id="KW-0804">Transcription</keyword>
<protein>
    <submittedName>
        <fullName evidence="6">DNA-binding transcriptional LysR family regulator</fullName>
    </submittedName>
</protein>
<evidence type="ECO:0000256" key="4">
    <source>
        <dbReference type="ARBA" id="ARBA00023163"/>
    </source>
</evidence>
<dbReference type="InterPro" id="IPR005119">
    <property type="entry name" value="LysR_subst-bd"/>
</dbReference>
<comment type="similarity">
    <text evidence="1">Belongs to the LysR transcriptional regulatory family.</text>
</comment>
<keyword evidence="2" id="KW-0805">Transcription regulation</keyword>
<feature type="domain" description="HTH lysR-type" evidence="5">
    <location>
        <begin position="6"/>
        <end position="63"/>
    </location>
</feature>
<dbReference type="PANTHER" id="PTHR30118">
    <property type="entry name" value="HTH-TYPE TRANSCRIPTIONAL REGULATOR LEUO-RELATED"/>
    <property type="match status" value="1"/>
</dbReference>
<dbReference type="GO" id="GO:0003677">
    <property type="term" value="F:DNA binding"/>
    <property type="evidence" value="ECO:0007669"/>
    <property type="project" value="UniProtKB-KW"/>
</dbReference>
<dbReference type="PRINTS" id="PR00039">
    <property type="entry name" value="HTHLYSR"/>
</dbReference>
<dbReference type="InterPro" id="IPR050389">
    <property type="entry name" value="LysR-type_TF"/>
</dbReference>
<organism evidence="6 7">
    <name type="scientific">Pigmentiphaga litoralis</name>
    <dbReference type="NCBI Taxonomy" id="516702"/>
    <lineage>
        <taxon>Bacteria</taxon>
        <taxon>Pseudomonadati</taxon>
        <taxon>Pseudomonadota</taxon>
        <taxon>Betaproteobacteria</taxon>
        <taxon>Burkholderiales</taxon>
        <taxon>Alcaligenaceae</taxon>
        <taxon>Pigmentiphaga</taxon>
    </lineage>
</organism>
<evidence type="ECO:0000256" key="3">
    <source>
        <dbReference type="ARBA" id="ARBA00023125"/>
    </source>
</evidence>
<evidence type="ECO:0000313" key="6">
    <source>
        <dbReference type="EMBL" id="NYE83198.1"/>
    </source>
</evidence>
<dbReference type="PANTHER" id="PTHR30118:SF15">
    <property type="entry name" value="TRANSCRIPTIONAL REGULATORY PROTEIN"/>
    <property type="match status" value="1"/>
</dbReference>
<evidence type="ECO:0000256" key="2">
    <source>
        <dbReference type="ARBA" id="ARBA00023015"/>
    </source>
</evidence>
<dbReference type="Gene3D" id="1.10.10.10">
    <property type="entry name" value="Winged helix-like DNA-binding domain superfamily/Winged helix DNA-binding domain"/>
    <property type="match status" value="1"/>
</dbReference>
<gene>
    <name evidence="6" type="ORF">FHW18_002469</name>
</gene>
<dbReference type="Pfam" id="PF00126">
    <property type="entry name" value="HTH_1"/>
    <property type="match status" value="1"/>
</dbReference>
<sequence>MNLRSIDLNLLVVFEALIEERGVTRAAARLGITQSAVSHALKRLRIALNDDLLVRVAGAMEPTPQAVKLAAAFKGALTQIEDVLTVQRDFNPATARRTFHLSVSDYVGGQLLPRLCTHLRHHAPDIGLAVEPLDGVRTSDLVAYEGLEVRLSVGKGSPIPSASLRLLDDRFVVLMRRDHPAASRPFTLDAYLAQPQVKVTGVGSNIVDDTLATDGRMRRVMVRVPSWQGMVEVIEQTDLVGAIPAHWMPAVLASGKCVIRPMPLGDMTLAIDAVWHPRNNDDAGHQWFRKTVHQMFDPAVARI</sequence>
<dbReference type="SUPFAM" id="SSF53850">
    <property type="entry name" value="Periplasmic binding protein-like II"/>
    <property type="match status" value="1"/>
</dbReference>
<evidence type="ECO:0000313" key="7">
    <source>
        <dbReference type="Proteomes" id="UP000542125"/>
    </source>
</evidence>
<proteinExistence type="inferred from homology"/>
<dbReference type="Pfam" id="PF03466">
    <property type="entry name" value="LysR_substrate"/>
    <property type="match status" value="1"/>
</dbReference>
<dbReference type="Gene3D" id="3.40.190.10">
    <property type="entry name" value="Periplasmic binding protein-like II"/>
    <property type="match status" value="2"/>
</dbReference>
<dbReference type="RefSeq" id="WP_373563324.1">
    <property type="nucleotide sequence ID" value="NZ_JACBYR010000001.1"/>
</dbReference>
<dbReference type="InterPro" id="IPR000847">
    <property type="entry name" value="LysR_HTH_N"/>
</dbReference>
<dbReference type="InterPro" id="IPR036390">
    <property type="entry name" value="WH_DNA-bd_sf"/>
</dbReference>
<dbReference type="EMBL" id="JACBYR010000001">
    <property type="protein sequence ID" value="NYE83198.1"/>
    <property type="molecule type" value="Genomic_DNA"/>
</dbReference>
<dbReference type="Proteomes" id="UP000542125">
    <property type="component" value="Unassembled WGS sequence"/>
</dbReference>
<dbReference type="SUPFAM" id="SSF46785">
    <property type="entry name" value="Winged helix' DNA-binding domain"/>
    <property type="match status" value="1"/>
</dbReference>
<keyword evidence="7" id="KW-1185">Reference proteome</keyword>